<dbReference type="InterPro" id="IPR050095">
    <property type="entry name" value="ECF_ABC_transporter_ATP-bd"/>
</dbReference>
<dbReference type="SMART" id="SM00382">
    <property type="entry name" value="AAA"/>
    <property type="match status" value="1"/>
</dbReference>
<name>A0A0X3BNZ2_9EURY</name>
<dbReference type="Gene3D" id="3.40.50.300">
    <property type="entry name" value="P-loop containing nucleotide triphosphate hydrolases"/>
    <property type="match status" value="1"/>
</dbReference>
<proteinExistence type="predicted"/>
<reference evidence="5 6" key="1">
    <citation type="submission" date="2016-01" db="EMBL/GenBank/DDBJ databases">
        <authorList>
            <person name="Manzoor S."/>
        </authorList>
    </citation>
    <scope>NUCLEOTIDE SEQUENCE [LARGE SCALE GENOMIC DNA]</scope>
    <source>
        <strain evidence="5">Methanoculleus sp MAB1</strain>
    </source>
</reference>
<evidence type="ECO:0000256" key="1">
    <source>
        <dbReference type="ARBA" id="ARBA00022448"/>
    </source>
</evidence>
<dbReference type="GO" id="GO:0016887">
    <property type="term" value="F:ATP hydrolysis activity"/>
    <property type="evidence" value="ECO:0007669"/>
    <property type="project" value="InterPro"/>
</dbReference>
<keyword evidence="3" id="KW-0067">ATP-binding</keyword>
<keyword evidence="1" id="KW-0813">Transport</keyword>
<dbReference type="InterPro" id="IPR003439">
    <property type="entry name" value="ABC_transporter-like_ATP-bd"/>
</dbReference>
<evidence type="ECO:0000259" key="4">
    <source>
        <dbReference type="PROSITE" id="PS50893"/>
    </source>
</evidence>
<feature type="domain" description="ABC transporter" evidence="4">
    <location>
        <begin position="8"/>
        <end position="212"/>
    </location>
</feature>
<dbReference type="EMBL" id="LT158599">
    <property type="protein sequence ID" value="CVK33737.1"/>
    <property type="molecule type" value="Genomic_DNA"/>
</dbReference>
<dbReference type="PANTHER" id="PTHR43553:SF1">
    <property type="entry name" value="ABC TRANSPORTER I FAMILY MEMBER 11, CHLOROPLASTIC"/>
    <property type="match status" value="1"/>
</dbReference>
<dbReference type="GO" id="GO:0042626">
    <property type="term" value="F:ATPase-coupled transmembrane transporter activity"/>
    <property type="evidence" value="ECO:0007669"/>
    <property type="project" value="TreeGrafter"/>
</dbReference>
<protein>
    <recommendedName>
        <fullName evidence="4">ABC transporter domain-containing protein</fullName>
    </recommendedName>
</protein>
<dbReference type="Proteomes" id="UP000069850">
    <property type="component" value="Chromosome 1"/>
</dbReference>
<evidence type="ECO:0000256" key="2">
    <source>
        <dbReference type="ARBA" id="ARBA00022741"/>
    </source>
</evidence>
<dbReference type="InterPro" id="IPR003593">
    <property type="entry name" value="AAA+_ATPase"/>
</dbReference>
<dbReference type="SUPFAM" id="SSF52540">
    <property type="entry name" value="P-loop containing nucleoside triphosphate hydrolases"/>
    <property type="match status" value="1"/>
</dbReference>
<dbReference type="AlphaFoldDB" id="A0A0X3BNZ2"/>
<dbReference type="PROSITE" id="PS50893">
    <property type="entry name" value="ABC_TRANSPORTER_2"/>
    <property type="match status" value="1"/>
</dbReference>
<organism evidence="5 6">
    <name type="scientific">Methanoculleus bourgensis</name>
    <dbReference type="NCBI Taxonomy" id="83986"/>
    <lineage>
        <taxon>Archaea</taxon>
        <taxon>Methanobacteriati</taxon>
        <taxon>Methanobacteriota</taxon>
        <taxon>Stenosarchaea group</taxon>
        <taxon>Methanomicrobia</taxon>
        <taxon>Methanomicrobiales</taxon>
        <taxon>Methanomicrobiaceae</taxon>
        <taxon>Methanoculleus</taxon>
    </lineage>
</organism>
<evidence type="ECO:0000313" key="6">
    <source>
        <dbReference type="Proteomes" id="UP000069850"/>
    </source>
</evidence>
<keyword evidence="2" id="KW-0547">Nucleotide-binding</keyword>
<dbReference type="GO" id="GO:0005524">
    <property type="term" value="F:ATP binding"/>
    <property type="evidence" value="ECO:0007669"/>
    <property type="project" value="UniProtKB-KW"/>
</dbReference>
<evidence type="ECO:0000256" key="3">
    <source>
        <dbReference type="ARBA" id="ARBA00022840"/>
    </source>
</evidence>
<dbReference type="KEGG" id="mema:MMAB1_2524"/>
<accession>A0A0X3BNZ2</accession>
<sequence length="237" mass="26069">MEVPPVRVDLEDILFSRGQFSLRGSGTFGEGVHLVSGPVGSGKSTLALMLAELNRPESGAVRRHGISSALLLLQFPEYHITCSTVAEEAGSWGLDPDELLVRADLAGRGDDDPFHLSRGELKRLILACMIMRNPDLLMLDEPFSSLDCAAKRRACSMIEERSEGITIIFSHERAVLPRVDALWEMEGGTLKALGRVPGAIPRWRHAPPYLTYALEQGARPENIRLQDAREALCRTQG</sequence>
<dbReference type="InterPro" id="IPR027417">
    <property type="entry name" value="P-loop_NTPase"/>
</dbReference>
<gene>
    <name evidence="5" type="ORF">MMAB1_2524</name>
</gene>
<dbReference type="Pfam" id="PF00005">
    <property type="entry name" value="ABC_tran"/>
    <property type="match status" value="1"/>
</dbReference>
<evidence type="ECO:0000313" key="5">
    <source>
        <dbReference type="EMBL" id="CVK33737.1"/>
    </source>
</evidence>
<dbReference type="PANTHER" id="PTHR43553">
    <property type="entry name" value="HEAVY METAL TRANSPORTER"/>
    <property type="match status" value="1"/>
</dbReference>